<feature type="domain" description="UmuC" evidence="2">
    <location>
        <begin position="1"/>
        <end position="128"/>
    </location>
</feature>
<dbReference type="Pfam" id="PF11798">
    <property type="entry name" value="IMS_HHH"/>
    <property type="match status" value="1"/>
</dbReference>
<comment type="similarity">
    <text evidence="1">Belongs to the DNA polymerase type-Y family.</text>
</comment>
<dbReference type="SUPFAM" id="SSF100879">
    <property type="entry name" value="Lesion bypass DNA polymerase (Y-family), little finger domain"/>
    <property type="match status" value="1"/>
</dbReference>
<dbReference type="Gene3D" id="3.30.1490.100">
    <property type="entry name" value="DNA polymerase, Y-family, little finger domain"/>
    <property type="match status" value="1"/>
</dbReference>
<dbReference type="PROSITE" id="PS50173">
    <property type="entry name" value="UMUC"/>
    <property type="match status" value="1"/>
</dbReference>
<dbReference type="InterPro" id="IPR036775">
    <property type="entry name" value="DNA_pol_Y-fam_lit_finger_sf"/>
</dbReference>
<evidence type="ECO:0000256" key="1">
    <source>
        <dbReference type="ARBA" id="ARBA00010945"/>
    </source>
</evidence>
<dbReference type="Pfam" id="PF00817">
    <property type="entry name" value="IMS"/>
    <property type="match status" value="1"/>
</dbReference>
<dbReference type="EMBL" id="VSSQ01005944">
    <property type="protein sequence ID" value="MPM30976.1"/>
    <property type="molecule type" value="Genomic_DNA"/>
</dbReference>
<dbReference type="PANTHER" id="PTHR11076:SF35">
    <property type="entry name" value="DNA REPAIR PROTEIN HOMOLOG YOBH"/>
    <property type="match status" value="1"/>
</dbReference>
<reference evidence="3" key="1">
    <citation type="submission" date="2019-08" db="EMBL/GenBank/DDBJ databases">
        <authorList>
            <person name="Kucharzyk K."/>
            <person name="Murdoch R.W."/>
            <person name="Higgins S."/>
            <person name="Loffler F."/>
        </authorList>
    </citation>
    <scope>NUCLEOTIDE SEQUENCE</scope>
</reference>
<protein>
    <submittedName>
        <fullName evidence="3">DNA polymerase IV</fullName>
        <ecNumber evidence="3">2.7.7.7</ecNumber>
    </submittedName>
</protein>
<dbReference type="InterPro" id="IPR024728">
    <property type="entry name" value="PolY_HhH_motif"/>
</dbReference>
<dbReference type="GO" id="GO:0003887">
    <property type="term" value="F:DNA-directed DNA polymerase activity"/>
    <property type="evidence" value="ECO:0007669"/>
    <property type="project" value="UniProtKB-EC"/>
</dbReference>
<comment type="caution">
    <text evidence="3">The sequence shown here is derived from an EMBL/GenBank/DDBJ whole genome shotgun (WGS) entry which is preliminary data.</text>
</comment>
<dbReference type="SUPFAM" id="SSF56672">
    <property type="entry name" value="DNA/RNA polymerases"/>
    <property type="match status" value="1"/>
</dbReference>
<name>A0A644YR29_9ZZZZ</name>
<keyword evidence="3" id="KW-0548">Nucleotidyltransferase</keyword>
<dbReference type="Pfam" id="PF11799">
    <property type="entry name" value="IMS_C"/>
    <property type="match status" value="1"/>
</dbReference>
<dbReference type="GO" id="GO:0005829">
    <property type="term" value="C:cytosol"/>
    <property type="evidence" value="ECO:0007669"/>
    <property type="project" value="TreeGrafter"/>
</dbReference>
<sequence length="352" mass="40036">MARQKCANVGEKLILVPPRYDLYLQCSNAMIELLKEYTPFIQRYSVDECFLDFTNAVDSYSEALALGHRIKDRIKKELGFCVSVGISSNKLLAKTCSEFGKDSVHTLYPFEVEEKMWPLPIEDLFMVGRKTKAKLINNFGINTIGDLANFNVDLLKYKLKSHGELIWQYANGIETSEVRKSNFIEMKGMGNSTTSSWNIEDEKEARLFILSLSETLGMRLRNSHNLCSLVAISIRYSDFRGCSKQRKLASTTNVTSTIAETAFTLFKELWDGMPIRHIGVSISHLSKDEYTQLTLFDEKNIEKKKNLDKALDEIRYKFGNKAIVRSCFLESGIRPMMGGIGDDDYPVMSSIL</sequence>
<gene>
    <name evidence="3" type="primary">dinB_26</name>
    <name evidence="3" type="ORF">SDC9_77529</name>
</gene>
<dbReference type="GO" id="GO:0003684">
    <property type="term" value="F:damaged DNA binding"/>
    <property type="evidence" value="ECO:0007669"/>
    <property type="project" value="InterPro"/>
</dbReference>
<organism evidence="3">
    <name type="scientific">bioreactor metagenome</name>
    <dbReference type="NCBI Taxonomy" id="1076179"/>
    <lineage>
        <taxon>unclassified sequences</taxon>
        <taxon>metagenomes</taxon>
        <taxon>ecological metagenomes</taxon>
    </lineage>
</organism>
<accession>A0A644YR29</accession>
<keyword evidence="3" id="KW-0808">Transferase</keyword>
<dbReference type="GO" id="GO:0006281">
    <property type="term" value="P:DNA repair"/>
    <property type="evidence" value="ECO:0007669"/>
    <property type="project" value="InterPro"/>
</dbReference>
<dbReference type="AlphaFoldDB" id="A0A644YR29"/>
<dbReference type="GO" id="GO:0009432">
    <property type="term" value="P:SOS response"/>
    <property type="evidence" value="ECO:0007669"/>
    <property type="project" value="TreeGrafter"/>
</dbReference>
<dbReference type="InterPro" id="IPR043128">
    <property type="entry name" value="Rev_trsase/Diguanyl_cyclase"/>
</dbReference>
<dbReference type="InterPro" id="IPR001126">
    <property type="entry name" value="UmuC"/>
</dbReference>
<proteinExistence type="inferred from homology"/>
<evidence type="ECO:0000259" key="2">
    <source>
        <dbReference type="PROSITE" id="PS50173"/>
    </source>
</evidence>
<dbReference type="Gene3D" id="1.10.150.20">
    <property type="entry name" value="5' to 3' exonuclease, C-terminal subdomain"/>
    <property type="match status" value="1"/>
</dbReference>
<dbReference type="CDD" id="cd03586">
    <property type="entry name" value="PolY_Pol_IV_kappa"/>
    <property type="match status" value="1"/>
</dbReference>
<dbReference type="EC" id="2.7.7.7" evidence="3"/>
<dbReference type="InterPro" id="IPR022880">
    <property type="entry name" value="DNApol_IV"/>
</dbReference>
<dbReference type="InterPro" id="IPR017961">
    <property type="entry name" value="DNA_pol_Y-fam_little_finger"/>
</dbReference>
<evidence type="ECO:0000313" key="3">
    <source>
        <dbReference type="EMBL" id="MPM30976.1"/>
    </source>
</evidence>
<dbReference type="GO" id="GO:0042276">
    <property type="term" value="P:error-prone translesion synthesis"/>
    <property type="evidence" value="ECO:0007669"/>
    <property type="project" value="TreeGrafter"/>
</dbReference>
<dbReference type="InterPro" id="IPR043502">
    <property type="entry name" value="DNA/RNA_pol_sf"/>
</dbReference>
<dbReference type="PANTHER" id="PTHR11076">
    <property type="entry name" value="DNA REPAIR POLYMERASE UMUC / TRANSFERASE FAMILY MEMBER"/>
    <property type="match status" value="1"/>
</dbReference>
<dbReference type="InterPro" id="IPR050116">
    <property type="entry name" value="DNA_polymerase-Y"/>
</dbReference>
<dbReference type="Gene3D" id="3.30.70.270">
    <property type="match status" value="1"/>
</dbReference>